<comment type="caution">
    <text evidence="2">The sequence shown here is derived from an EMBL/GenBank/DDBJ whole genome shotgun (WGS) entry which is preliminary data.</text>
</comment>
<protein>
    <submittedName>
        <fullName evidence="2">Uncharacterized protein</fullName>
    </submittedName>
</protein>
<sequence>MRGHEKMNESLFERTRHAGFTPDAEATPKRGVSANPWHAGAWLVKPDANFSAVSSGSRGVARRFSVRCDRHKGLTWEWMGARGLALRLRLASASLLRPV</sequence>
<dbReference type="EMBL" id="CADEAL010000021">
    <property type="protein sequence ID" value="CAB1412818.1"/>
    <property type="molecule type" value="Genomic_DNA"/>
</dbReference>
<organism evidence="2 3">
    <name type="scientific">Pleuronectes platessa</name>
    <name type="common">European plaice</name>
    <dbReference type="NCBI Taxonomy" id="8262"/>
    <lineage>
        <taxon>Eukaryota</taxon>
        <taxon>Metazoa</taxon>
        <taxon>Chordata</taxon>
        <taxon>Craniata</taxon>
        <taxon>Vertebrata</taxon>
        <taxon>Euteleostomi</taxon>
        <taxon>Actinopterygii</taxon>
        <taxon>Neopterygii</taxon>
        <taxon>Teleostei</taxon>
        <taxon>Neoteleostei</taxon>
        <taxon>Acanthomorphata</taxon>
        <taxon>Carangaria</taxon>
        <taxon>Pleuronectiformes</taxon>
        <taxon>Pleuronectoidei</taxon>
        <taxon>Pleuronectidae</taxon>
        <taxon>Pleuronectes</taxon>
    </lineage>
</organism>
<proteinExistence type="predicted"/>
<dbReference type="AlphaFoldDB" id="A0A9N7Y4X2"/>
<dbReference type="Proteomes" id="UP001153269">
    <property type="component" value="Unassembled WGS sequence"/>
</dbReference>
<accession>A0A9N7Y4X2</accession>
<keyword evidence="3" id="KW-1185">Reference proteome</keyword>
<evidence type="ECO:0000313" key="3">
    <source>
        <dbReference type="Proteomes" id="UP001153269"/>
    </source>
</evidence>
<reference evidence="2" key="1">
    <citation type="submission" date="2020-03" db="EMBL/GenBank/DDBJ databases">
        <authorList>
            <person name="Weist P."/>
        </authorList>
    </citation>
    <scope>NUCLEOTIDE SEQUENCE</scope>
</reference>
<feature type="compositionally biased region" description="Basic and acidic residues" evidence="1">
    <location>
        <begin position="1"/>
        <end position="16"/>
    </location>
</feature>
<feature type="region of interest" description="Disordered" evidence="1">
    <location>
        <begin position="1"/>
        <end position="31"/>
    </location>
</feature>
<evidence type="ECO:0000313" key="2">
    <source>
        <dbReference type="EMBL" id="CAB1412818.1"/>
    </source>
</evidence>
<name>A0A9N7Y4X2_PLEPL</name>
<gene>
    <name evidence="2" type="ORF">PLEPLA_LOCUS512</name>
</gene>
<evidence type="ECO:0000256" key="1">
    <source>
        <dbReference type="SAM" id="MobiDB-lite"/>
    </source>
</evidence>